<protein>
    <submittedName>
        <fullName evidence="2">Uncharacterized protein</fullName>
    </submittedName>
</protein>
<name>A0AAN7E7A8_QUERU</name>
<dbReference type="Proteomes" id="UP001324115">
    <property type="component" value="Unassembled WGS sequence"/>
</dbReference>
<dbReference type="EMBL" id="JAXUIC010000011">
    <property type="protein sequence ID" value="KAK4564556.1"/>
    <property type="molecule type" value="Genomic_DNA"/>
</dbReference>
<accession>A0AAN7E7A8</accession>
<organism evidence="2 3">
    <name type="scientific">Quercus rubra</name>
    <name type="common">Northern red oak</name>
    <name type="synonym">Quercus borealis</name>
    <dbReference type="NCBI Taxonomy" id="3512"/>
    <lineage>
        <taxon>Eukaryota</taxon>
        <taxon>Viridiplantae</taxon>
        <taxon>Streptophyta</taxon>
        <taxon>Embryophyta</taxon>
        <taxon>Tracheophyta</taxon>
        <taxon>Spermatophyta</taxon>
        <taxon>Magnoliopsida</taxon>
        <taxon>eudicotyledons</taxon>
        <taxon>Gunneridae</taxon>
        <taxon>Pentapetalae</taxon>
        <taxon>rosids</taxon>
        <taxon>fabids</taxon>
        <taxon>Fagales</taxon>
        <taxon>Fagaceae</taxon>
        <taxon>Quercus</taxon>
    </lineage>
</organism>
<keyword evidence="3" id="KW-1185">Reference proteome</keyword>
<dbReference type="AlphaFoldDB" id="A0AAN7E7A8"/>
<evidence type="ECO:0000313" key="3">
    <source>
        <dbReference type="Proteomes" id="UP001324115"/>
    </source>
</evidence>
<feature type="compositionally biased region" description="Basic and acidic residues" evidence="1">
    <location>
        <begin position="8"/>
        <end position="17"/>
    </location>
</feature>
<evidence type="ECO:0000256" key="1">
    <source>
        <dbReference type="SAM" id="MobiDB-lite"/>
    </source>
</evidence>
<evidence type="ECO:0000313" key="2">
    <source>
        <dbReference type="EMBL" id="KAK4564556.1"/>
    </source>
</evidence>
<comment type="caution">
    <text evidence="2">The sequence shown here is derived from an EMBL/GenBank/DDBJ whole genome shotgun (WGS) entry which is preliminary data.</text>
</comment>
<proteinExistence type="predicted"/>
<reference evidence="2 3" key="1">
    <citation type="journal article" date="2023" name="G3 (Bethesda)">
        <title>A haplotype-resolved chromosome-scale genome for Quercus rubra L. provides insights into the genetics of adaptive traits for red oak species.</title>
        <authorList>
            <person name="Kapoor B."/>
            <person name="Jenkins J."/>
            <person name="Schmutz J."/>
            <person name="Zhebentyayeva T."/>
            <person name="Kuelheim C."/>
            <person name="Coggeshall M."/>
            <person name="Heim C."/>
            <person name="Lasky J.R."/>
            <person name="Leites L."/>
            <person name="Islam-Faridi N."/>
            <person name="Romero-Severson J."/>
            <person name="DeLeo V.L."/>
            <person name="Lucas S.M."/>
            <person name="Lazic D."/>
            <person name="Gailing O."/>
            <person name="Carlson J."/>
            <person name="Staton M."/>
        </authorList>
    </citation>
    <scope>NUCLEOTIDE SEQUENCE [LARGE SCALE GENOMIC DNA]</scope>
    <source>
        <strain evidence="2">Pseudo-F2</strain>
    </source>
</reference>
<feature type="region of interest" description="Disordered" evidence="1">
    <location>
        <begin position="1"/>
        <end position="28"/>
    </location>
</feature>
<sequence length="83" mass="9621">MPRLRHSLPHERMEKHTSLLLGSTQREEDSKREITVIMACTVEEDRELIMDLEQMEEQETPGISLHAISGDQCTQEKKAIFEV</sequence>
<gene>
    <name evidence="2" type="ORF">RGQ29_006580</name>
</gene>